<evidence type="ECO:0000256" key="2">
    <source>
        <dbReference type="SAM" id="Phobius"/>
    </source>
</evidence>
<protein>
    <submittedName>
        <fullName evidence="3">Uncharacterized protein</fullName>
    </submittedName>
</protein>
<sequence>MTHLAPTGAVPGLDWLLLIAALLATAVTCVAVPVRIEMSRGKQGKRAEPHEGARTGPPAVSHATPYEG</sequence>
<gene>
    <name evidence="3" type="ORF">B1H18_06085</name>
</gene>
<evidence type="ECO:0000313" key="4">
    <source>
        <dbReference type="Proteomes" id="UP000190539"/>
    </source>
</evidence>
<proteinExistence type="predicted"/>
<accession>A0A1V4AD70</accession>
<dbReference type="Proteomes" id="UP000190539">
    <property type="component" value="Unassembled WGS sequence"/>
</dbReference>
<reference evidence="3 4" key="1">
    <citation type="submission" date="2017-02" db="EMBL/GenBank/DDBJ databases">
        <title>Draft Genome Sequence of Streptomyces tsukubaensis F601, a Producer of the immunosuppressant tacrolimus FK506.</title>
        <authorList>
            <person name="Zong G."/>
            <person name="Zhong C."/>
            <person name="Fu J."/>
            <person name="Qin R."/>
            <person name="Cao G."/>
        </authorList>
    </citation>
    <scope>NUCLEOTIDE SEQUENCE [LARGE SCALE GENOMIC DNA]</scope>
    <source>
        <strain evidence="3 4">F601</strain>
    </source>
</reference>
<keyword evidence="2" id="KW-0812">Transmembrane</keyword>
<feature type="transmembrane region" description="Helical" evidence="2">
    <location>
        <begin position="15"/>
        <end position="36"/>
    </location>
</feature>
<comment type="caution">
    <text evidence="3">The sequence shown here is derived from an EMBL/GenBank/DDBJ whole genome shotgun (WGS) entry which is preliminary data.</text>
</comment>
<keyword evidence="2" id="KW-0472">Membrane</keyword>
<feature type="compositionally biased region" description="Basic and acidic residues" evidence="1">
    <location>
        <begin position="38"/>
        <end position="53"/>
    </location>
</feature>
<dbReference type="AlphaFoldDB" id="A0A1V4AD70"/>
<dbReference type="EMBL" id="MVFC01000003">
    <property type="protein sequence ID" value="OON81710.1"/>
    <property type="molecule type" value="Genomic_DNA"/>
</dbReference>
<keyword evidence="4" id="KW-1185">Reference proteome</keyword>
<name>A0A1V4AD70_9ACTN</name>
<keyword evidence="2" id="KW-1133">Transmembrane helix</keyword>
<evidence type="ECO:0000313" key="3">
    <source>
        <dbReference type="EMBL" id="OON81710.1"/>
    </source>
</evidence>
<feature type="region of interest" description="Disordered" evidence="1">
    <location>
        <begin position="38"/>
        <end position="68"/>
    </location>
</feature>
<organism evidence="3 4">
    <name type="scientific">Streptomyces tsukubensis</name>
    <dbReference type="NCBI Taxonomy" id="83656"/>
    <lineage>
        <taxon>Bacteria</taxon>
        <taxon>Bacillati</taxon>
        <taxon>Actinomycetota</taxon>
        <taxon>Actinomycetes</taxon>
        <taxon>Kitasatosporales</taxon>
        <taxon>Streptomycetaceae</taxon>
        <taxon>Streptomyces</taxon>
    </lineage>
</organism>
<dbReference type="RefSeq" id="WP_077965502.1">
    <property type="nucleotide sequence ID" value="NZ_CP045178.1"/>
</dbReference>
<evidence type="ECO:0000256" key="1">
    <source>
        <dbReference type="SAM" id="MobiDB-lite"/>
    </source>
</evidence>